<feature type="region of interest" description="Disordered" evidence="1">
    <location>
        <begin position="276"/>
        <end position="408"/>
    </location>
</feature>
<feature type="region of interest" description="Disordered" evidence="1">
    <location>
        <begin position="193"/>
        <end position="246"/>
    </location>
</feature>
<protein>
    <submittedName>
        <fullName evidence="2">Uncharacterized protein</fullName>
    </submittedName>
</protein>
<reference evidence="2 3" key="1">
    <citation type="journal article" date="2023" name="Mol. Phylogenet. Evol.">
        <title>Genome-scale phylogeny and comparative genomics of the fungal order Sordariales.</title>
        <authorList>
            <person name="Hensen N."/>
            <person name="Bonometti L."/>
            <person name="Westerberg I."/>
            <person name="Brannstrom I.O."/>
            <person name="Guillou S."/>
            <person name="Cros-Aarteil S."/>
            <person name="Calhoun S."/>
            <person name="Haridas S."/>
            <person name="Kuo A."/>
            <person name="Mondo S."/>
            <person name="Pangilinan J."/>
            <person name="Riley R."/>
            <person name="LaButti K."/>
            <person name="Andreopoulos B."/>
            <person name="Lipzen A."/>
            <person name="Chen C."/>
            <person name="Yan M."/>
            <person name="Daum C."/>
            <person name="Ng V."/>
            <person name="Clum A."/>
            <person name="Steindorff A."/>
            <person name="Ohm R.A."/>
            <person name="Martin F."/>
            <person name="Silar P."/>
            <person name="Natvig D.O."/>
            <person name="Lalanne C."/>
            <person name="Gautier V."/>
            <person name="Ament-Velasquez S.L."/>
            <person name="Kruys A."/>
            <person name="Hutchinson M.I."/>
            <person name="Powell A.J."/>
            <person name="Barry K."/>
            <person name="Miller A.N."/>
            <person name="Grigoriev I.V."/>
            <person name="Debuchy R."/>
            <person name="Gladieux P."/>
            <person name="Hiltunen Thoren M."/>
            <person name="Johannesson H."/>
        </authorList>
    </citation>
    <scope>NUCLEOTIDE SEQUENCE [LARGE SCALE GENOMIC DNA]</scope>
    <source>
        <strain evidence="2 3">FGSC 10403</strain>
    </source>
</reference>
<feature type="compositionally biased region" description="Basic and acidic residues" evidence="1">
    <location>
        <begin position="75"/>
        <end position="109"/>
    </location>
</feature>
<feature type="compositionally biased region" description="Acidic residues" evidence="1">
    <location>
        <begin position="196"/>
        <end position="215"/>
    </location>
</feature>
<dbReference type="GeneID" id="87878516"/>
<accession>A0AAJ0MQV3</accession>
<feature type="compositionally biased region" description="Polar residues" evidence="1">
    <location>
        <begin position="313"/>
        <end position="323"/>
    </location>
</feature>
<feature type="compositionally biased region" description="Basic and acidic residues" evidence="1">
    <location>
        <begin position="283"/>
        <end position="310"/>
    </location>
</feature>
<comment type="caution">
    <text evidence="2">The sequence shown here is derived from an EMBL/GenBank/DDBJ whole genome shotgun (WGS) entry which is preliminary data.</text>
</comment>
<sequence length="408" mass="46463">MQQLPCGCCRVGRRNCIEPNCPRESEISQNNLFFCPVARERNLHRTGEPELCPVELPAASYTQIAHTGRCAKHRKEMEDNLQREKRREQKEKEKRRRELEQEREKEERARRRVSNLGSIREGVVETGHGRGSGSGMDANELLHLNAVLDARERARSTQGVEVERGVEVVRESGLGWVDEGLKNLTLDEEREKMVVAEEEEGKGEEKEKEEEDEKEEKEQVAKWNYRTKDDREKRYKEKSKEERERMEAARKRYTGIDALGKVKAATAMLEEMVAKEWEDEDTRDGNERMTEARRDSEALRRRRNETDRELSSLMANRSVSGNSMLRPAGDRPAGDGARRVSGPLRRHGNEADPNMSSVVTGHASRSVSGNSVARQAGGVRPAGGAYEDVDDEVNRKVDEDGGDLYDMD</sequence>
<dbReference type="RefSeq" id="XP_062692268.1">
    <property type="nucleotide sequence ID" value="XM_062840894.1"/>
</dbReference>
<evidence type="ECO:0000256" key="1">
    <source>
        <dbReference type="SAM" id="MobiDB-lite"/>
    </source>
</evidence>
<feature type="compositionally biased region" description="Polar residues" evidence="1">
    <location>
        <begin position="354"/>
        <end position="373"/>
    </location>
</feature>
<feature type="region of interest" description="Disordered" evidence="1">
    <location>
        <begin position="67"/>
        <end position="113"/>
    </location>
</feature>
<organism evidence="2 3">
    <name type="scientific">Neurospora hispaniola</name>
    <dbReference type="NCBI Taxonomy" id="588809"/>
    <lineage>
        <taxon>Eukaryota</taxon>
        <taxon>Fungi</taxon>
        <taxon>Dikarya</taxon>
        <taxon>Ascomycota</taxon>
        <taxon>Pezizomycotina</taxon>
        <taxon>Sordariomycetes</taxon>
        <taxon>Sordariomycetidae</taxon>
        <taxon>Sordariales</taxon>
        <taxon>Sordariaceae</taxon>
        <taxon>Neurospora</taxon>
    </lineage>
</organism>
<feature type="compositionally biased region" description="Basic and acidic residues" evidence="1">
    <location>
        <begin position="216"/>
        <end position="246"/>
    </location>
</feature>
<name>A0AAJ0MQV3_9PEZI</name>
<proteinExistence type="predicted"/>
<dbReference type="Proteomes" id="UP001285908">
    <property type="component" value="Unassembled WGS sequence"/>
</dbReference>
<evidence type="ECO:0000313" key="2">
    <source>
        <dbReference type="EMBL" id="KAK3491085.1"/>
    </source>
</evidence>
<evidence type="ECO:0000313" key="3">
    <source>
        <dbReference type="Proteomes" id="UP001285908"/>
    </source>
</evidence>
<dbReference type="AlphaFoldDB" id="A0AAJ0MQV3"/>
<keyword evidence="3" id="KW-1185">Reference proteome</keyword>
<dbReference type="EMBL" id="JAULSX010000005">
    <property type="protein sequence ID" value="KAK3491085.1"/>
    <property type="molecule type" value="Genomic_DNA"/>
</dbReference>
<gene>
    <name evidence="2" type="ORF">B0T23DRAFT_444312</name>
</gene>
<feature type="compositionally biased region" description="Basic and acidic residues" evidence="1">
    <location>
        <begin position="328"/>
        <end position="338"/>
    </location>
</feature>